<name>A0A9D1D5P3_9FIRM</name>
<evidence type="ECO:0000259" key="1">
    <source>
        <dbReference type="Pfam" id="PF00501"/>
    </source>
</evidence>
<dbReference type="CDD" id="cd05930">
    <property type="entry name" value="A_NRPS"/>
    <property type="match status" value="1"/>
</dbReference>
<dbReference type="InterPro" id="IPR000873">
    <property type="entry name" value="AMP-dep_synth/lig_dom"/>
</dbReference>
<dbReference type="PANTHER" id="PTHR45527">
    <property type="entry name" value="NONRIBOSOMAL PEPTIDE SYNTHETASE"/>
    <property type="match status" value="1"/>
</dbReference>
<dbReference type="InterPro" id="IPR020845">
    <property type="entry name" value="AMP-binding_CS"/>
</dbReference>
<gene>
    <name evidence="2" type="ORF">IAB28_08340</name>
</gene>
<dbReference type="AlphaFoldDB" id="A0A9D1D5P3"/>
<dbReference type="NCBIfam" id="TIGR01733">
    <property type="entry name" value="AA-adenyl-dom"/>
    <property type="match status" value="1"/>
</dbReference>
<dbReference type="Pfam" id="PF00501">
    <property type="entry name" value="AMP-binding"/>
    <property type="match status" value="1"/>
</dbReference>
<evidence type="ECO:0000313" key="3">
    <source>
        <dbReference type="Proteomes" id="UP000824250"/>
    </source>
</evidence>
<proteinExistence type="predicted"/>
<feature type="domain" description="AMP-dependent synthetase/ligase" evidence="1">
    <location>
        <begin position="10"/>
        <end position="364"/>
    </location>
</feature>
<dbReference type="GO" id="GO:0031177">
    <property type="term" value="F:phosphopantetheine binding"/>
    <property type="evidence" value="ECO:0007669"/>
    <property type="project" value="TreeGrafter"/>
</dbReference>
<reference evidence="2" key="1">
    <citation type="submission" date="2020-10" db="EMBL/GenBank/DDBJ databases">
        <authorList>
            <person name="Gilroy R."/>
        </authorList>
    </citation>
    <scope>NUCLEOTIDE SEQUENCE</scope>
    <source>
        <strain evidence="2">CHK180-2868</strain>
    </source>
</reference>
<sequence length="507" mass="56857">MVTTILDYLDAAASRYPDRTAYRDMENSCSFSELFHMARAIGSRLGALNAPGRPVAVLMEKSVSMAAACLGVVEGGMCYCPVDISMPAERLSLILSVLEPAAVIGEPAALQLLNGKQPDCPVFLFEELISQPEDNLLLAKIRKGLLSSSPLYILFTSGSTGVPKGVVVSHSVVMNNMEWLETEYRLGPEDVLGNQAPFHFDVADHDLYCPLKFGCSAVLIPQEYFSFPARLIELLNRERVTAIFWVPFALGMMAAFQAFEAETPKFLRYVFFAGEVMPVKQMNYWRRFVPEPLYVNMYGSTETHITLYHPLTREYSEEERIPIGKPCGNVRVLVLEEGDVPVTPESGGIGELCILGGALSLGYYKNPELTKTRFTENPLNPCYPERMFRTGDLVRYNEDGDLVYQNRADHQIKRLGYRIELGEIEAAAGGMDGLLEWACAYDEKKQTILFFYTGEEKERKELSSFLGRRIPKYMMPGRFLHLDSMPRTGSGKIDRKGLLSLYQKQGN</sequence>
<accession>A0A9D1D5P3</accession>
<dbReference type="PROSITE" id="PS00455">
    <property type="entry name" value="AMP_BINDING"/>
    <property type="match status" value="1"/>
</dbReference>
<dbReference type="GO" id="GO:0005737">
    <property type="term" value="C:cytoplasm"/>
    <property type="evidence" value="ECO:0007669"/>
    <property type="project" value="TreeGrafter"/>
</dbReference>
<dbReference type="InterPro" id="IPR042099">
    <property type="entry name" value="ANL_N_sf"/>
</dbReference>
<reference evidence="2" key="2">
    <citation type="journal article" date="2021" name="PeerJ">
        <title>Extensive microbial diversity within the chicken gut microbiome revealed by metagenomics and culture.</title>
        <authorList>
            <person name="Gilroy R."/>
            <person name="Ravi A."/>
            <person name="Getino M."/>
            <person name="Pursley I."/>
            <person name="Horton D.L."/>
            <person name="Alikhan N.F."/>
            <person name="Baker D."/>
            <person name="Gharbi K."/>
            <person name="Hall N."/>
            <person name="Watson M."/>
            <person name="Adriaenssens E.M."/>
            <person name="Foster-Nyarko E."/>
            <person name="Jarju S."/>
            <person name="Secka A."/>
            <person name="Antonio M."/>
            <person name="Oren A."/>
            <person name="Chaudhuri R.R."/>
            <person name="La Ragione R."/>
            <person name="Hildebrand F."/>
            <person name="Pallen M.J."/>
        </authorList>
    </citation>
    <scope>NUCLEOTIDE SEQUENCE</scope>
    <source>
        <strain evidence="2">CHK180-2868</strain>
    </source>
</reference>
<evidence type="ECO:0000313" key="2">
    <source>
        <dbReference type="EMBL" id="HIR05957.1"/>
    </source>
</evidence>
<dbReference type="Gene3D" id="3.30.300.30">
    <property type="match status" value="1"/>
</dbReference>
<dbReference type="EMBL" id="DVGC01000046">
    <property type="protein sequence ID" value="HIR05957.1"/>
    <property type="molecule type" value="Genomic_DNA"/>
</dbReference>
<protein>
    <submittedName>
        <fullName evidence="2">Amino acid adenylation domain-containing protein</fullName>
    </submittedName>
</protein>
<dbReference type="Gene3D" id="3.40.50.12780">
    <property type="entry name" value="N-terminal domain of ligase-like"/>
    <property type="match status" value="1"/>
</dbReference>
<dbReference type="SUPFAM" id="SSF56801">
    <property type="entry name" value="Acetyl-CoA synthetase-like"/>
    <property type="match status" value="1"/>
</dbReference>
<comment type="caution">
    <text evidence="2">The sequence shown here is derived from an EMBL/GenBank/DDBJ whole genome shotgun (WGS) entry which is preliminary data.</text>
</comment>
<dbReference type="GO" id="GO:0043041">
    <property type="term" value="P:amino acid activation for nonribosomal peptide biosynthetic process"/>
    <property type="evidence" value="ECO:0007669"/>
    <property type="project" value="TreeGrafter"/>
</dbReference>
<dbReference type="Proteomes" id="UP000824250">
    <property type="component" value="Unassembled WGS sequence"/>
</dbReference>
<dbReference type="GO" id="GO:0044550">
    <property type="term" value="P:secondary metabolite biosynthetic process"/>
    <property type="evidence" value="ECO:0007669"/>
    <property type="project" value="TreeGrafter"/>
</dbReference>
<dbReference type="PANTHER" id="PTHR45527:SF1">
    <property type="entry name" value="FATTY ACID SYNTHASE"/>
    <property type="match status" value="1"/>
</dbReference>
<dbReference type="InterPro" id="IPR045851">
    <property type="entry name" value="AMP-bd_C_sf"/>
</dbReference>
<dbReference type="InterPro" id="IPR010071">
    <property type="entry name" value="AA_adenyl_dom"/>
</dbReference>
<organism evidence="2 3">
    <name type="scientific">Candidatus Copromonas faecavium</name>
    <name type="common">nom. illeg.</name>
    <dbReference type="NCBI Taxonomy" id="2840740"/>
    <lineage>
        <taxon>Bacteria</taxon>
        <taxon>Bacillati</taxon>
        <taxon>Bacillota</taxon>
        <taxon>Clostridia</taxon>
        <taxon>Lachnospirales</taxon>
        <taxon>Lachnospiraceae</taxon>
        <taxon>Candidatus Copromonas (nom. illeg.)</taxon>
    </lineage>
</organism>